<protein>
    <submittedName>
        <fullName evidence="1">Uncharacterized protein</fullName>
    </submittedName>
</protein>
<evidence type="ECO:0000313" key="1">
    <source>
        <dbReference type="EMBL" id="KAL3643870.1"/>
    </source>
</evidence>
<keyword evidence="2" id="KW-1185">Reference proteome</keyword>
<dbReference type="Proteomes" id="UP001632038">
    <property type="component" value="Unassembled WGS sequence"/>
</dbReference>
<dbReference type="AlphaFoldDB" id="A0ABD3DSQ7"/>
<gene>
    <name evidence="1" type="ORF">CASFOL_011802</name>
</gene>
<accession>A0ABD3DSQ7</accession>
<organism evidence="1 2">
    <name type="scientific">Castilleja foliolosa</name>
    <dbReference type="NCBI Taxonomy" id="1961234"/>
    <lineage>
        <taxon>Eukaryota</taxon>
        <taxon>Viridiplantae</taxon>
        <taxon>Streptophyta</taxon>
        <taxon>Embryophyta</taxon>
        <taxon>Tracheophyta</taxon>
        <taxon>Spermatophyta</taxon>
        <taxon>Magnoliopsida</taxon>
        <taxon>eudicotyledons</taxon>
        <taxon>Gunneridae</taxon>
        <taxon>Pentapetalae</taxon>
        <taxon>asterids</taxon>
        <taxon>lamiids</taxon>
        <taxon>Lamiales</taxon>
        <taxon>Orobanchaceae</taxon>
        <taxon>Pedicularideae</taxon>
        <taxon>Castillejinae</taxon>
        <taxon>Castilleja</taxon>
    </lineage>
</organism>
<name>A0ABD3DSQ7_9LAMI</name>
<dbReference type="EMBL" id="JAVIJP010000015">
    <property type="protein sequence ID" value="KAL3643870.1"/>
    <property type="molecule type" value="Genomic_DNA"/>
</dbReference>
<reference evidence="2" key="1">
    <citation type="journal article" date="2024" name="IScience">
        <title>Strigolactones Initiate the Formation of Haustorium-like Structures in Castilleja.</title>
        <authorList>
            <person name="Buerger M."/>
            <person name="Peterson D."/>
            <person name="Chory J."/>
        </authorList>
    </citation>
    <scope>NUCLEOTIDE SEQUENCE [LARGE SCALE GENOMIC DNA]</scope>
</reference>
<comment type="caution">
    <text evidence="1">The sequence shown here is derived from an EMBL/GenBank/DDBJ whole genome shotgun (WGS) entry which is preliminary data.</text>
</comment>
<sequence length="162" mass="18928">MSGRREDHVEHEQLRKMKNVFMVKHIHSVGRRDFFSRKTVGTLVHEKFTSKDMLYVQKVGFNNVGKDLSQLFHLDNLEITKSVSVHTSAQVDYSLREFILHELRDVGAWCNNYNLFMVANLAGCLIGPSCVDYLVYEFLRKGLFVYFNCYDDNVAELEISYF</sequence>
<evidence type="ECO:0000313" key="2">
    <source>
        <dbReference type="Proteomes" id="UP001632038"/>
    </source>
</evidence>
<proteinExistence type="predicted"/>